<dbReference type="Pfam" id="PF00155">
    <property type="entry name" value="Aminotran_1_2"/>
    <property type="match status" value="1"/>
</dbReference>
<accession>B2VJB8</accession>
<keyword evidence="8" id="KW-1185">Reference proteome</keyword>
<keyword evidence="9" id="KW-0002">3D-structure</keyword>
<dbReference type="InterPro" id="IPR015421">
    <property type="entry name" value="PyrdxlP-dep_Trfase_major"/>
</dbReference>
<feature type="domain" description="Aminotransferase class I/classII large" evidence="6">
    <location>
        <begin position="44"/>
        <end position="381"/>
    </location>
</feature>
<dbReference type="HOGENOM" id="CLU_017584_15_0_6"/>
<dbReference type="KEGG" id="eta:ETA_14770"/>
<feature type="binding site" evidence="9">
    <location>
        <position position="67"/>
    </location>
    <ligand>
        <name>pyridoxal 5'-phosphate</name>
        <dbReference type="ChEBI" id="CHEBI:597326"/>
    </ligand>
</feature>
<dbReference type="InterPro" id="IPR004839">
    <property type="entry name" value="Aminotransferase_I/II_large"/>
</dbReference>
<dbReference type="AlphaFoldDB" id="B2VJB8"/>
<comment type="similarity">
    <text evidence="5">Belongs to the class-II pyridoxal-phosphate-dependent aminotransferase family. MalY/PatB cystathionine beta-lyase subfamily.</text>
</comment>
<dbReference type="NCBIfam" id="TIGR04350">
    <property type="entry name" value="C_S_lyase_PatB"/>
    <property type="match status" value="1"/>
</dbReference>
<evidence type="ECO:0000256" key="3">
    <source>
        <dbReference type="ARBA" id="ARBA00022898"/>
    </source>
</evidence>
<feature type="binding site" evidence="9">
    <location>
        <position position="208"/>
    </location>
    <ligand>
        <name>pyridoxal 5'-phosphate</name>
        <dbReference type="ChEBI" id="CHEBI:597326"/>
    </ligand>
</feature>
<feature type="binding site" evidence="9">
    <location>
        <position position="101"/>
    </location>
    <ligand>
        <name>pyridoxal 5'-phosphate</name>
        <dbReference type="ChEBI" id="CHEBI:597326"/>
    </ligand>
</feature>
<dbReference type="InterPro" id="IPR051798">
    <property type="entry name" value="Class-II_PLP-Dep_Aminotrans"/>
</dbReference>
<evidence type="ECO:0007829" key="9">
    <source>
        <dbReference type="PDB" id="5Z0Q"/>
    </source>
</evidence>
<dbReference type="PANTHER" id="PTHR43525">
    <property type="entry name" value="PROTEIN MALY"/>
    <property type="match status" value="1"/>
</dbReference>
<organism evidence="7 8">
    <name type="scientific">Erwinia tasmaniensis (strain DSM 17950 / CFBP 7177 / CIP 109463 / NCPPB 4357 / Et1/99)</name>
    <dbReference type="NCBI Taxonomy" id="465817"/>
    <lineage>
        <taxon>Bacteria</taxon>
        <taxon>Pseudomonadati</taxon>
        <taxon>Pseudomonadota</taxon>
        <taxon>Gammaproteobacteria</taxon>
        <taxon>Enterobacterales</taxon>
        <taxon>Erwiniaceae</taxon>
        <taxon>Erwinia</taxon>
    </lineage>
</organism>
<evidence type="ECO:0000256" key="2">
    <source>
        <dbReference type="ARBA" id="ARBA00012224"/>
    </source>
</evidence>
<keyword evidence="7" id="KW-0808">Transferase</keyword>
<dbReference type="GO" id="GO:0047804">
    <property type="term" value="F:cysteine-S-conjugate beta-lyase activity"/>
    <property type="evidence" value="ECO:0007669"/>
    <property type="project" value="UniProtKB-EC"/>
</dbReference>
<dbReference type="GO" id="GO:0030170">
    <property type="term" value="F:pyridoxal phosphate binding"/>
    <property type="evidence" value="ECO:0007669"/>
    <property type="project" value="InterPro"/>
</dbReference>
<reference evidence="9" key="2">
    <citation type="journal article" date="2018" name="Org. Lett.">
        <title>In Vitro Reconstitution of the Remaining Steps in Ovothiol A Biosynthesis: C-S Lyase and Methyltransferase Reactions.</title>
        <authorList>
            <person name="Naowarojna N."/>
            <person name="Huang P."/>
            <person name="Cai Y."/>
            <person name="Song H."/>
            <person name="Wu L."/>
            <person name="Cheng R."/>
            <person name="Li Y."/>
            <person name="Wang S."/>
            <person name="Lyu H."/>
            <person name="Zhang L."/>
            <person name="Zhou J."/>
            <person name="Liu P."/>
        </authorList>
    </citation>
    <scope>X-RAY CRYSTALLOGRAPHY (2.77 ANGSTROMS) OF 2-390 IN COMPLEX WITH PYRIDOXAL 5'-PHOSPHATE</scope>
    <scope>PYRIDOXAL PHOSPHATE AT LYS-241</scope>
</reference>
<dbReference type="SUPFAM" id="SSF53383">
    <property type="entry name" value="PLP-dependent transferases"/>
    <property type="match status" value="1"/>
</dbReference>
<evidence type="ECO:0000256" key="4">
    <source>
        <dbReference type="ARBA" id="ARBA00023239"/>
    </source>
</evidence>
<evidence type="ECO:0000256" key="5">
    <source>
        <dbReference type="ARBA" id="ARBA00037974"/>
    </source>
</evidence>
<dbReference type="InterPro" id="IPR027619">
    <property type="entry name" value="C-S_lyase_PatB-like"/>
</dbReference>
<dbReference type="SMR" id="B2VJB8"/>
<dbReference type="Gene3D" id="3.90.1150.10">
    <property type="entry name" value="Aspartate Aminotransferase, domain 1"/>
    <property type="match status" value="1"/>
</dbReference>
<evidence type="ECO:0000259" key="6">
    <source>
        <dbReference type="Pfam" id="PF00155"/>
    </source>
</evidence>
<feature type="binding site" evidence="9">
    <location>
        <position position="102"/>
    </location>
    <ligand>
        <name>pyridoxal 5'-phosphate</name>
        <dbReference type="ChEBI" id="CHEBI:597326"/>
    </ligand>
</feature>
<dbReference type="PDB" id="5Z0Q">
    <property type="method" value="X-ray"/>
    <property type="resolution" value="2.77 A"/>
    <property type="chains" value="A/B/C/D/E/F/G/H/I/J/K/L=2-390"/>
</dbReference>
<dbReference type="EC" id="4.4.1.13" evidence="2"/>
<proteinExistence type="evidence at protein level"/>
<reference evidence="7 8" key="1">
    <citation type="journal article" date="2008" name="Environ. Microbiol.">
        <title>The genome of Erwinia tasmaniensis strain Et1/99, a non-pathogenic bacterium in the genus Erwinia.</title>
        <authorList>
            <person name="Kube M."/>
            <person name="Migdoll A.M."/>
            <person name="Mueller I."/>
            <person name="Kuhl H."/>
            <person name="Beck A."/>
            <person name="Reinhardt R."/>
            <person name="Geider K."/>
        </authorList>
    </citation>
    <scope>NUCLEOTIDE SEQUENCE [LARGE SCALE GENOMIC DNA]</scope>
    <source>
        <strain evidence="8">DSM 17950 / CFBP 7177 / CIP 109463 / NCPPB 4357 / Et1/99</strain>
    </source>
</reference>
<dbReference type="GO" id="GO:0008483">
    <property type="term" value="F:transaminase activity"/>
    <property type="evidence" value="ECO:0007669"/>
    <property type="project" value="UniProtKB-KW"/>
</dbReference>
<dbReference type="STRING" id="465817.ETA_14770"/>
<keyword evidence="3" id="KW-0663">Pyridoxal phosphate</keyword>
<dbReference type="EMBL" id="CU468135">
    <property type="protein sequence ID" value="CAO96523.1"/>
    <property type="molecule type" value="Genomic_DNA"/>
</dbReference>
<dbReference type="CDD" id="cd00609">
    <property type="entry name" value="AAT_like"/>
    <property type="match status" value="1"/>
</dbReference>
<feature type="modified residue" description="N6-(pyridoxal phosphate)lysine (covalent)" evidence="9">
    <location>
        <position position="241"/>
    </location>
</feature>
<dbReference type="InterPro" id="IPR015424">
    <property type="entry name" value="PyrdxlP-dep_Trfase"/>
</dbReference>
<dbReference type="PANTHER" id="PTHR43525:SF1">
    <property type="entry name" value="PROTEIN MALY"/>
    <property type="match status" value="1"/>
</dbReference>
<keyword evidence="4" id="KW-0456">Lyase</keyword>
<name>B2VJB8_ERWT9</name>
<protein>
    <recommendedName>
        <fullName evidence="2">cysteine-S-conjugate beta-lyase</fullName>
        <ecNumber evidence="2">4.4.1.13</ecNumber>
    </recommendedName>
</protein>
<feature type="binding site" evidence="9">
    <location>
        <position position="126"/>
    </location>
    <ligand>
        <name>pyridoxal 5'-phosphate</name>
        <dbReference type="ChEBI" id="CHEBI:597326"/>
    </ligand>
</feature>
<gene>
    <name evidence="7" type="ordered locus">ETA_14770</name>
</gene>
<dbReference type="Gene3D" id="3.40.640.10">
    <property type="entry name" value="Type I PLP-dependent aspartate aminotransferase-like (Major domain)"/>
    <property type="match status" value="1"/>
</dbReference>
<dbReference type="Proteomes" id="UP000001726">
    <property type="component" value="Chromosome"/>
</dbReference>
<evidence type="ECO:0000313" key="7">
    <source>
        <dbReference type="EMBL" id="CAO96523.1"/>
    </source>
</evidence>
<keyword evidence="7" id="KW-0032">Aminotransferase</keyword>
<comment type="cofactor">
    <cofactor evidence="1">
        <name>pyridoxal 5'-phosphate</name>
        <dbReference type="ChEBI" id="CHEBI:597326"/>
    </cofactor>
</comment>
<dbReference type="InterPro" id="IPR015422">
    <property type="entry name" value="PyrdxlP-dep_Trfase_small"/>
</dbReference>
<evidence type="ECO:0000256" key="1">
    <source>
        <dbReference type="ARBA" id="ARBA00001933"/>
    </source>
</evidence>
<sequence length="390" mass="43878">MLQLTESDIMPFNFDQRIDRRHSDSLKWKKYADRDILPLWIADTDFRAADCIIDALQQRVQQGVFGYGVTSEALAEVAIERMESRFGWKIQPEWLVFLPGVVTGINIAVRAFTEAHQSTVSATPIYPPFFLAPKLAGRQHLSAALRLEQQRWVLDLDSHEDRMSGNEKLLLLCNPHNPGGTVYRRKELEAQLRFAQRHDLLVCSDEIHCDLVLEPGVQHIPFASLSDDAAQRSITLMSPSKSFNIAGLGASLAVIPNPELRARFNRMRKGMVPDVDVLAYVAASAAWREGQPWLDAQLDYLRANRDMLAQHVNRLPGLSMVTPEASFLGWIDASGLGVADPALFFEKHGLGFSSGRDFGNDRFVRFNFGCPRQLLEEALQRMTRALTSGY</sequence>
<dbReference type="eggNOG" id="COG1168">
    <property type="taxonomic scope" value="Bacteria"/>
</dbReference>
<dbReference type="PDBsum" id="5Z0Q"/>
<evidence type="ECO:0000313" key="8">
    <source>
        <dbReference type="Proteomes" id="UP000001726"/>
    </source>
</evidence>